<evidence type="ECO:0008006" key="5">
    <source>
        <dbReference type="Google" id="ProtNLM"/>
    </source>
</evidence>
<comment type="caution">
    <text evidence="2">The sequence shown here is derived from an EMBL/GenBank/DDBJ whole genome shotgun (WGS) entry which is preliminary data.</text>
</comment>
<name>A0A9Q0JCD4_9ROSI</name>
<dbReference type="PANTHER" id="PTHR35098:SF1">
    <property type="entry name" value="NODULIN-RELATED PROTEIN 2"/>
    <property type="match status" value="1"/>
</dbReference>
<keyword evidence="4" id="KW-1185">Reference proteome</keyword>
<dbReference type="EMBL" id="JAKUCV010004360">
    <property type="protein sequence ID" value="KAJ4835605.1"/>
    <property type="molecule type" value="Genomic_DNA"/>
</dbReference>
<evidence type="ECO:0000313" key="2">
    <source>
        <dbReference type="EMBL" id="KAJ4835605.1"/>
    </source>
</evidence>
<accession>A0A9Q0JCD4</accession>
<sequence>MASGEDKPTSQHQPVSTTELFSSAKVVAEAAQSTFNKEGDKVDKAKVAGAAEDLLGAASQYGKLEEKGLGQYVEKAETYLHQYHPTDSAATAKPTAPDAKPDEQKEATPPATSQPEEGGGFGAAFKMAQGFLK</sequence>
<reference evidence="2" key="2">
    <citation type="journal article" date="2023" name="Plants (Basel)">
        <title>Annotation of the Turnera subulata (Passifloraceae) Draft Genome Reveals the S-Locus Evolved after the Divergence of Turneroideae from Passifloroideae in a Stepwise Manner.</title>
        <authorList>
            <person name="Henning P.M."/>
            <person name="Roalson E.H."/>
            <person name="Mir W."/>
            <person name="McCubbin A.G."/>
            <person name="Shore J.S."/>
        </authorList>
    </citation>
    <scope>NUCLEOTIDE SEQUENCE</scope>
    <source>
        <strain evidence="2">F60SS</strain>
    </source>
</reference>
<dbReference type="InterPro" id="IPR040294">
    <property type="entry name" value="Nodulin-rel_1/2"/>
</dbReference>
<reference evidence="2" key="1">
    <citation type="submission" date="2022-02" db="EMBL/GenBank/DDBJ databases">
        <authorList>
            <person name="Henning P.M."/>
            <person name="McCubbin A.G."/>
            <person name="Shore J.S."/>
        </authorList>
    </citation>
    <scope>NUCLEOTIDE SEQUENCE</scope>
    <source>
        <strain evidence="2">F60SS</strain>
        <tissue evidence="2">Leaves</tissue>
    </source>
</reference>
<gene>
    <name evidence="2" type="ORF">Tsubulata_024698</name>
    <name evidence="3" type="ORF">Tsubulata_047232</name>
</gene>
<organism evidence="2 4">
    <name type="scientific">Turnera subulata</name>
    <dbReference type="NCBI Taxonomy" id="218843"/>
    <lineage>
        <taxon>Eukaryota</taxon>
        <taxon>Viridiplantae</taxon>
        <taxon>Streptophyta</taxon>
        <taxon>Embryophyta</taxon>
        <taxon>Tracheophyta</taxon>
        <taxon>Spermatophyta</taxon>
        <taxon>Magnoliopsida</taxon>
        <taxon>eudicotyledons</taxon>
        <taxon>Gunneridae</taxon>
        <taxon>Pentapetalae</taxon>
        <taxon>rosids</taxon>
        <taxon>fabids</taxon>
        <taxon>Malpighiales</taxon>
        <taxon>Passifloraceae</taxon>
        <taxon>Turnera</taxon>
    </lineage>
</organism>
<feature type="region of interest" description="Disordered" evidence="1">
    <location>
        <begin position="83"/>
        <end position="124"/>
    </location>
</feature>
<dbReference type="OrthoDB" id="695806at2759"/>
<protein>
    <recommendedName>
        <fullName evidence="5">Nodulin-related protein 1</fullName>
    </recommendedName>
</protein>
<proteinExistence type="predicted"/>
<dbReference type="AlphaFoldDB" id="A0A9Q0JCD4"/>
<evidence type="ECO:0000313" key="3">
    <source>
        <dbReference type="EMBL" id="KAJ4850983.1"/>
    </source>
</evidence>
<dbReference type="PANTHER" id="PTHR35098">
    <property type="entry name" value="EXPRESSED PROTEIN"/>
    <property type="match status" value="1"/>
</dbReference>
<dbReference type="GO" id="GO:0010115">
    <property type="term" value="P:regulation of abscisic acid biosynthetic process"/>
    <property type="evidence" value="ECO:0007669"/>
    <property type="project" value="InterPro"/>
</dbReference>
<feature type="compositionally biased region" description="Low complexity" evidence="1">
    <location>
        <begin position="85"/>
        <end position="98"/>
    </location>
</feature>
<dbReference type="EMBL" id="JAKUCV010000167">
    <property type="protein sequence ID" value="KAJ4850983.1"/>
    <property type="molecule type" value="Genomic_DNA"/>
</dbReference>
<evidence type="ECO:0000256" key="1">
    <source>
        <dbReference type="SAM" id="MobiDB-lite"/>
    </source>
</evidence>
<evidence type="ECO:0000313" key="4">
    <source>
        <dbReference type="Proteomes" id="UP001141552"/>
    </source>
</evidence>
<dbReference type="GO" id="GO:0009408">
    <property type="term" value="P:response to heat"/>
    <property type="evidence" value="ECO:0007669"/>
    <property type="project" value="InterPro"/>
</dbReference>
<dbReference type="Proteomes" id="UP001141552">
    <property type="component" value="Unassembled WGS sequence"/>
</dbReference>